<protein>
    <submittedName>
        <fullName evidence="2">Uncharacterized protein</fullName>
    </submittedName>
</protein>
<organism evidence="2 3">
    <name type="scientific">Microtetraspora glauca</name>
    <dbReference type="NCBI Taxonomy" id="1996"/>
    <lineage>
        <taxon>Bacteria</taxon>
        <taxon>Bacillati</taxon>
        <taxon>Actinomycetota</taxon>
        <taxon>Actinomycetes</taxon>
        <taxon>Streptosporangiales</taxon>
        <taxon>Streptosporangiaceae</taxon>
        <taxon>Microtetraspora</taxon>
    </lineage>
</organism>
<evidence type="ECO:0000256" key="1">
    <source>
        <dbReference type="SAM" id="MobiDB-lite"/>
    </source>
</evidence>
<proteinExistence type="predicted"/>
<dbReference type="RefSeq" id="WP_358131170.1">
    <property type="nucleotide sequence ID" value="NZ_JBFALK010000003.1"/>
</dbReference>
<feature type="compositionally biased region" description="Acidic residues" evidence="1">
    <location>
        <begin position="1"/>
        <end position="11"/>
    </location>
</feature>
<feature type="compositionally biased region" description="Basic and acidic residues" evidence="1">
    <location>
        <begin position="12"/>
        <end position="22"/>
    </location>
</feature>
<dbReference type="Proteomes" id="UP001551675">
    <property type="component" value="Unassembled WGS sequence"/>
</dbReference>
<reference evidence="2 3" key="1">
    <citation type="submission" date="2024-06" db="EMBL/GenBank/DDBJ databases">
        <title>The Natural Products Discovery Center: Release of the First 8490 Sequenced Strains for Exploring Actinobacteria Biosynthetic Diversity.</title>
        <authorList>
            <person name="Kalkreuter E."/>
            <person name="Kautsar S.A."/>
            <person name="Yang D."/>
            <person name="Bader C.D."/>
            <person name="Teijaro C.N."/>
            <person name="Fluegel L."/>
            <person name="Davis C.M."/>
            <person name="Simpson J.R."/>
            <person name="Lauterbach L."/>
            <person name="Steele A.D."/>
            <person name="Gui C."/>
            <person name="Meng S."/>
            <person name="Li G."/>
            <person name="Viehrig K."/>
            <person name="Ye F."/>
            <person name="Su P."/>
            <person name="Kiefer A.F."/>
            <person name="Nichols A."/>
            <person name="Cepeda A.J."/>
            <person name="Yan W."/>
            <person name="Fan B."/>
            <person name="Jiang Y."/>
            <person name="Adhikari A."/>
            <person name="Zheng C.-J."/>
            <person name="Schuster L."/>
            <person name="Cowan T.M."/>
            <person name="Smanski M.J."/>
            <person name="Chevrette M.G."/>
            <person name="De Carvalho L.P.S."/>
            <person name="Shen B."/>
        </authorList>
    </citation>
    <scope>NUCLEOTIDE SEQUENCE [LARGE SCALE GENOMIC DNA]</scope>
    <source>
        <strain evidence="2 3">NPDC050100</strain>
    </source>
</reference>
<evidence type="ECO:0000313" key="3">
    <source>
        <dbReference type="Proteomes" id="UP001551675"/>
    </source>
</evidence>
<gene>
    <name evidence="2" type="ORF">AB0I59_07595</name>
</gene>
<evidence type="ECO:0000313" key="2">
    <source>
        <dbReference type="EMBL" id="MEV0968481.1"/>
    </source>
</evidence>
<accession>A0ABV3GA27</accession>
<feature type="region of interest" description="Disordered" evidence="1">
    <location>
        <begin position="1"/>
        <end position="37"/>
    </location>
</feature>
<comment type="caution">
    <text evidence="2">The sequence shown here is derived from an EMBL/GenBank/DDBJ whole genome shotgun (WGS) entry which is preliminary data.</text>
</comment>
<sequence>MSEYDAADDAERDYWQEYKDEQLMGPPREEPDEPELDPLDLDEVERLYNQAMEAADHDADTKLMDEIVPRLIGELRYARVSLDQLREEHARATHVHEYAITEGDEPPTEDTPRVTVERADYVHDHPKAGRAWGRTISTSPWEPHVAPPF</sequence>
<name>A0ABV3GA27_MICGL</name>
<keyword evidence="3" id="KW-1185">Reference proteome</keyword>
<dbReference type="EMBL" id="JBFALK010000003">
    <property type="protein sequence ID" value="MEV0968481.1"/>
    <property type="molecule type" value="Genomic_DNA"/>
</dbReference>